<gene>
    <name evidence="1" type="ORF">ERS137967_03694</name>
    <name evidence="2" type="ORF">ERS137967_03740</name>
    <name evidence="3" type="ORF">QVN42_13260</name>
</gene>
<evidence type="ECO:0000313" key="1">
    <source>
        <dbReference type="EMBL" id="CNF26592.1"/>
    </source>
</evidence>
<name>A0AAW7JZX6_9GAMM</name>
<dbReference type="InterPro" id="IPR054440">
    <property type="entry name" value="Gp32-like"/>
</dbReference>
<dbReference type="Proteomes" id="UP000040578">
    <property type="component" value="Unassembled WGS sequence"/>
</dbReference>
<evidence type="ECO:0000313" key="4">
    <source>
        <dbReference type="Proteomes" id="UP000040578"/>
    </source>
</evidence>
<evidence type="ECO:0000313" key="5">
    <source>
        <dbReference type="Proteomes" id="UP001167864"/>
    </source>
</evidence>
<reference evidence="1 4" key="1">
    <citation type="submission" date="2015-03" db="EMBL/GenBank/DDBJ databases">
        <authorList>
            <consortium name="Pathogen Informatics"/>
            <person name="Murphy D."/>
        </authorList>
    </citation>
    <scope>NUCLEOTIDE SEQUENCE [LARGE SCALE GENOMIC DNA]</scope>
    <source>
        <strain evidence="1">Type strain: CIP110231</strain>
        <strain evidence="4">type strain: CIP110231</strain>
    </source>
</reference>
<evidence type="ECO:0000313" key="3">
    <source>
        <dbReference type="EMBL" id="MDN0088333.1"/>
    </source>
</evidence>
<dbReference type="Pfam" id="PF22764">
    <property type="entry name" value="E217_Gp32"/>
    <property type="match status" value="1"/>
</dbReference>
<reference evidence="3" key="2">
    <citation type="submission" date="2023-06" db="EMBL/GenBank/DDBJ databases">
        <authorList>
            <person name="Polev D.E."/>
            <person name="Saitova A.T."/>
            <person name="Bogumilchik E.A."/>
            <person name="Kokorina G.I."/>
            <person name="Voskresenskaia E.A."/>
        </authorList>
    </citation>
    <scope>NUCLEOTIDE SEQUENCE</scope>
    <source>
        <strain evidence="3">2145 StPb PI</strain>
    </source>
</reference>
<sequence>MPLDITSANSKLRIVVPSFYPGGFDVDDYSAEDMFDTAALQNSEDMMSADGKYHAGYIFNPTEFTINLMPTSNAGTLIGDWYSAERAAVAKFACNAVLVIPSLNIKYNFVNGVLYTWTPIPSGKRVLQPRPAVFHFESCTPSAA</sequence>
<dbReference type="Proteomes" id="UP001167864">
    <property type="component" value="Unassembled WGS sequence"/>
</dbReference>
<accession>A0AAW7JZX6</accession>
<organism evidence="3 5">
    <name type="scientific">Yersinia nurmii</name>
    <dbReference type="NCBI Taxonomy" id="685706"/>
    <lineage>
        <taxon>Bacteria</taxon>
        <taxon>Pseudomonadati</taxon>
        <taxon>Pseudomonadota</taxon>
        <taxon>Gammaproteobacteria</taxon>
        <taxon>Enterobacterales</taxon>
        <taxon>Yersiniaceae</taxon>
        <taxon>Yersinia</taxon>
    </lineage>
</organism>
<proteinExistence type="predicted"/>
<evidence type="ECO:0000313" key="2">
    <source>
        <dbReference type="EMBL" id="CNF28839.1"/>
    </source>
</evidence>
<dbReference type="EMBL" id="CPYD01000021">
    <property type="protein sequence ID" value="CNF26592.1"/>
    <property type="molecule type" value="Genomic_DNA"/>
</dbReference>
<protein>
    <submittedName>
        <fullName evidence="3">Uncharacterized protein</fullName>
    </submittedName>
</protein>
<dbReference type="EMBL" id="CPYD01000024">
    <property type="protein sequence ID" value="CNF28839.1"/>
    <property type="molecule type" value="Genomic_DNA"/>
</dbReference>
<dbReference type="EMBL" id="JAUEHU010000012">
    <property type="protein sequence ID" value="MDN0088333.1"/>
    <property type="molecule type" value="Genomic_DNA"/>
</dbReference>
<keyword evidence="4" id="KW-1185">Reference proteome</keyword>
<dbReference type="AlphaFoldDB" id="A0AAW7JZX6"/>
<dbReference type="RefSeq" id="WP_049602298.1">
    <property type="nucleotide sequence ID" value="NZ_CPYD01000021.1"/>
</dbReference>
<comment type="caution">
    <text evidence="3">The sequence shown here is derived from an EMBL/GenBank/DDBJ whole genome shotgun (WGS) entry which is preliminary data.</text>
</comment>